<dbReference type="GO" id="GO:0006811">
    <property type="term" value="P:monoatomic ion transport"/>
    <property type="evidence" value="ECO:0007669"/>
    <property type="project" value="UniProtKB-KW"/>
</dbReference>
<keyword evidence="11" id="KW-0472">Membrane</keyword>
<organism evidence="17 18">
    <name type="scientific">Pedobacter changchengzhani</name>
    <dbReference type="NCBI Taxonomy" id="2529274"/>
    <lineage>
        <taxon>Bacteria</taxon>
        <taxon>Pseudomonadati</taxon>
        <taxon>Bacteroidota</taxon>
        <taxon>Sphingobacteriia</taxon>
        <taxon>Sphingobacteriales</taxon>
        <taxon>Sphingobacteriaceae</taxon>
        <taxon>Pedobacter</taxon>
    </lineage>
</organism>
<keyword evidence="9" id="KW-0406">Ion transport</keyword>
<evidence type="ECO:0000256" key="10">
    <source>
        <dbReference type="ARBA" id="ARBA00023114"/>
    </source>
</evidence>
<feature type="domain" description="Polysaccharide export protein N-terminal" evidence="15">
    <location>
        <begin position="44"/>
        <end position="136"/>
    </location>
</feature>
<evidence type="ECO:0000256" key="7">
    <source>
        <dbReference type="ARBA" id="ARBA00022729"/>
    </source>
</evidence>
<proteinExistence type="inferred from homology"/>
<sequence>MKNHIYFLLLMLLFCSCKGYKQVAYFQDLNKDGVINQEIKNYTTLKLQKDDLLSISISSIEPKAAAVYNIGNGGGVSAVGMGSSSGQDGYLIDENGEIQIPTLGTVKVGGLTTSEAKILITKKLVPFLGNPVVNLKLINFKISILGDVGAPGVYPIQGERISFVEAISKAGDLNISGLRKNILLVRETDGARKFIRLDLNDKDIFNSPYYYLQPNDVIYVQPSNSKYAAVDNTTRNISFALSGISLLLVLFTTFK</sequence>
<comment type="subcellular location">
    <subcellularLocation>
        <location evidence="1">Cell outer membrane</location>
        <topology evidence="1">Multi-pass membrane protein</topology>
    </subcellularLocation>
</comment>
<dbReference type="EMBL" id="SJCY01000001">
    <property type="protein sequence ID" value="TDG37694.1"/>
    <property type="molecule type" value="Genomic_DNA"/>
</dbReference>
<evidence type="ECO:0000256" key="8">
    <source>
        <dbReference type="ARBA" id="ARBA00023047"/>
    </source>
</evidence>
<evidence type="ECO:0000256" key="4">
    <source>
        <dbReference type="ARBA" id="ARBA00022452"/>
    </source>
</evidence>
<evidence type="ECO:0000259" key="15">
    <source>
        <dbReference type="Pfam" id="PF02563"/>
    </source>
</evidence>
<dbReference type="PROSITE" id="PS51257">
    <property type="entry name" value="PROKAR_LIPOPROTEIN"/>
    <property type="match status" value="1"/>
</dbReference>
<keyword evidence="12" id="KW-0564">Palmitate</keyword>
<dbReference type="Proteomes" id="UP000295668">
    <property type="component" value="Unassembled WGS sequence"/>
</dbReference>
<dbReference type="InterPro" id="IPR054765">
    <property type="entry name" value="SLBB_dom"/>
</dbReference>
<dbReference type="GO" id="GO:0015159">
    <property type="term" value="F:polysaccharide transmembrane transporter activity"/>
    <property type="evidence" value="ECO:0007669"/>
    <property type="project" value="InterPro"/>
</dbReference>
<evidence type="ECO:0000259" key="16">
    <source>
        <dbReference type="Pfam" id="PF22461"/>
    </source>
</evidence>
<evidence type="ECO:0000256" key="13">
    <source>
        <dbReference type="ARBA" id="ARBA00023237"/>
    </source>
</evidence>
<evidence type="ECO:0000256" key="12">
    <source>
        <dbReference type="ARBA" id="ARBA00023139"/>
    </source>
</evidence>
<evidence type="ECO:0000256" key="5">
    <source>
        <dbReference type="ARBA" id="ARBA00022597"/>
    </source>
</evidence>
<keyword evidence="6" id="KW-0812">Transmembrane</keyword>
<keyword evidence="3" id="KW-0813">Transport</keyword>
<dbReference type="RefSeq" id="WP_133260782.1">
    <property type="nucleotide sequence ID" value="NZ_SJCY01000001.1"/>
</dbReference>
<gene>
    <name evidence="17" type="ORF">EZJ43_00960</name>
</gene>
<dbReference type="GO" id="GO:0046930">
    <property type="term" value="C:pore complex"/>
    <property type="evidence" value="ECO:0007669"/>
    <property type="project" value="UniProtKB-KW"/>
</dbReference>
<name>A0A4R5MPH8_9SPHI</name>
<evidence type="ECO:0000256" key="11">
    <source>
        <dbReference type="ARBA" id="ARBA00023136"/>
    </source>
</evidence>
<dbReference type="Gene3D" id="3.10.560.10">
    <property type="entry name" value="Outer membrane lipoprotein wza domain like"/>
    <property type="match status" value="2"/>
</dbReference>
<reference evidence="17 18" key="1">
    <citation type="submission" date="2019-02" db="EMBL/GenBank/DDBJ databases">
        <title>Pedobacter sp. nov., a novel speices isolated from soil of pinguins habitat in Antarcitica.</title>
        <authorList>
            <person name="He R.-H."/>
        </authorList>
    </citation>
    <scope>NUCLEOTIDE SEQUENCE [LARGE SCALE GENOMIC DNA]</scope>
    <source>
        <strain evidence="17 18">E01020</strain>
    </source>
</reference>
<feature type="domain" description="SLBB" evidence="16">
    <location>
        <begin position="141"/>
        <end position="220"/>
    </location>
</feature>
<evidence type="ECO:0000256" key="2">
    <source>
        <dbReference type="ARBA" id="ARBA00009450"/>
    </source>
</evidence>
<dbReference type="InterPro" id="IPR049712">
    <property type="entry name" value="Poly_export"/>
</dbReference>
<dbReference type="GO" id="GO:0009279">
    <property type="term" value="C:cell outer membrane"/>
    <property type="evidence" value="ECO:0007669"/>
    <property type="project" value="UniProtKB-SubCell"/>
</dbReference>
<dbReference type="PANTHER" id="PTHR33619">
    <property type="entry name" value="POLYSACCHARIDE EXPORT PROTEIN GFCE-RELATED"/>
    <property type="match status" value="1"/>
</dbReference>
<dbReference type="GO" id="GO:0015288">
    <property type="term" value="F:porin activity"/>
    <property type="evidence" value="ECO:0007669"/>
    <property type="project" value="UniProtKB-KW"/>
</dbReference>
<evidence type="ECO:0000256" key="3">
    <source>
        <dbReference type="ARBA" id="ARBA00022448"/>
    </source>
</evidence>
<keyword evidence="4" id="KW-1134">Transmembrane beta strand</keyword>
<keyword evidence="18" id="KW-1185">Reference proteome</keyword>
<evidence type="ECO:0000256" key="6">
    <source>
        <dbReference type="ARBA" id="ARBA00022692"/>
    </source>
</evidence>
<comment type="caution">
    <text evidence="17">The sequence shown here is derived from an EMBL/GenBank/DDBJ whole genome shotgun (WGS) entry which is preliminary data.</text>
</comment>
<keyword evidence="7" id="KW-0732">Signal</keyword>
<dbReference type="Pfam" id="PF02563">
    <property type="entry name" value="Poly_export"/>
    <property type="match status" value="1"/>
</dbReference>
<evidence type="ECO:0000313" key="17">
    <source>
        <dbReference type="EMBL" id="TDG37694.1"/>
    </source>
</evidence>
<dbReference type="Gene3D" id="3.30.1950.10">
    <property type="entry name" value="wza like domain"/>
    <property type="match status" value="1"/>
</dbReference>
<evidence type="ECO:0000256" key="9">
    <source>
        <dbReference type="ARBA" id="ARBA00023065"/>
    </source>
</evidence>
<evidence type="ECO:0000313" key="18">
    <source>
        <dbReference type="Proteomes" id="UP000295668"/>
    </source>
</evidence>
<dbReference type="Pfam" id="PF22461">
    <property type="entry name" value="SLBB_2"/>
    <property type="match status" value="1"/>
</dbReference>
<dbReference type="AlphaFoldDB" id="A0A4R5MPH8"/>
<evidence type="ECO:0000256" key="14">
    <source>
        <dbReference type="ARBA" id="ARBA00023288"/>
    </source>
</evidence>
<keyword evidence="10" id="KW-0626">Porin</keyword>
<dbReference type="OrthoDB" id="662756at2"/>
<keyword evidence="13" id="KW-0998">Cell outer membrane</keyword>
<evidence type="ECO:0000256" key="1">
    <source>
        <dbReference type="ARBA" id="ARBA00004571"/>
    </source>
</evidence>
<comment type="similarity">
    <text evidence="2">Belongs to the BexD/CtrA/VexA family.</text>
</comment>
<keyword evidence="14" id="KW-0449">Lipoprotein</keyword>
<keyword evidence="8" id="KW-0625">Polysaccharide transport</keyword>
<accession>A0A4R5MPH8</accession>
<keyword evidence="5" id="KW-0762">Sugar transport</keyword>
<protein>
    <submittedName>
        <fullName evidence="17">Polysaccharide export protein</fullName>
    </submittedName>
</protein>
<dbReference type="PANTHER" id="PTHR33619:SF3">
    <property type="entry name" value="POLYSACCHARIDE EXPORT PROTEIN GFCE-RELATED"/>
    <property type="match status" value="1"/>
</dbReference>
<dbReference type="InterPro" id="IPR003715">
    <property type="entry name" value="Poly_export_N"/>
</dbReference>